<dbReference type="EMBL" id="JRLV01000025">
    <property type="protein sequence ID" value="KGO78848.1"/>
    <property type="molecule type" value="Genomic_DNA"/>
</dbReference>
<keyword evidence="2" id="KW-1185">Reference proteome</keyword>
<dbReference type="Proteomes" id="UP000030129">
    <property type="component" value="Unassembled WGS sequence"/>
</dbReference>
<dbReference type="STRING" id="1406840.Q763_16315"/>
<comment type="caution">
    <text evidence="1">The sequence shown here is derived from an EMBL/GenBank/DDBJ whole genome shotgun (WGS) entry which is preliminary data.</text>
</comment>
<protein>
    <submittedName>
        <fullName evidence="1">Uncharacterized protein</fullName>
    </submittedName>
</protein>
<accession>A0A0A2LI31</accession>
<reference evidence="1 2" key="1">
    <citation type="submission" date="2013-09" db="EMBL/GenBank/DDBJ databases">
        <authorList>
            <person name="Zeng Z."/>
            <person name="Chen C."/>
        </authorList>
    </citation>
    <scope>NUCLEOTIDE SEQUENCE [LARGE SCALE GENOMIC DNA]</scope>
    <source>
        <strain evidence="1 2">F44-8</strain>
    </source>
</reference>
<gene>
    <name evidence="1" type="ORF">Q763_16315</name>
</gene>
<proteinExistence type="predicted"/>
<evidence type="ECO:0000313" key="2">
    <source>
        <dbReference type="Proteomes" id="UP000030129"/>
    </source>
</evidence>
<sequence>MCTGQAFNTHTKRIYKFEHASNGNKGQVDYIRLVFEKDSVTGGKYYGNENNIHFVADIEFNEDTKDNFLSFKLNNFMFCDNDSTPYQRVECSQKDNPEFDALLDIPRFRGDISSGQLILNRVFDYYSGRFDEMTFTLVYVN</sequence>
<dbReference type="AlphaFoldDB" id="A0A0A2LI31"/>
<name>A0A0A2LI31_9FLAO</name>
<evidence type="ECO:0000313" key="1">
    <source>
        <dbReference type="EMBL" id="KGO78848.1"/>
    </source>
</evidence>
<organism evidence="1 2">
    <name type="scientific">Flavobacterium beibuense F44-8</name>
    <dbReference type="NCBI Taxonomy" id="1406840"/>
    <lineage>
        <taxon>Bacteria</taxon>
        <taxon>Pseudomonadati</taxon>
        <taxon>Bacteroidota</taxon>
        <taxon>Flavobacteriia</taxon>
        <taxon>Flavobacteriales</taxon>
        <taxon>Flavobacteriaceae</taxon>
        <taxon>Flavobacterium</taxon>
    </lineage>
</organism>
<dbReference type="eggNOG" id="ENOG502ZYJJ">
    <property type="taxonomic scope" value="Bacteria"/>
</dbReference>